<gene>
    <name evidence="1" type="ORF">Taro_048425</name>
</gene>
<evidence type="ECO:0000313" key="2">
    <source>
        <dbReference type="Proteomes" id="UP000652761"/>
    </source>
</evidence>
<sequence length="91" mass="10065">MLLPWPGTPILGRLRGRYLGDECARVGSPTGGLWRSGENGGFDGGIEWFAELSWLGLGHQGRLEFYPVRLLSSGRARARQRRQGGRQGPRC</sequence>
<evidence type="ECO:0000313" key="1">
    <source>
        <dbReference type="EMBL" id="MQM15481.1"/>
    </source>
</evidence>
<reference evidence="1" key="1">
    <citation type="submission" date="2017-07" db="EMBL/GenBank/DDBJ databases">
        <title>Taro Niue Genome Assembly and Annotation.</title>
        <authorList>
            <person name="Atibalentja N."/>
            <person name="Keating K."/>
            <person name="Fields C.J."/>
        </authorList>
    </citation>
    <scope>NUCLEOTIDE SEQUENCE</scope>
    <source>
        <strain evidence="1">Niue_2</strain>
        <tissue evidence="1">Leaf</tissue>
    </source>
</reference>
<dbReference type="EMBL" id="NMUH01006532">
    <property type="protein sequence ID" value="MQM15481.1"/>
    <property type="molecule type" value="Genomic_DNA"/>
</dbReference>
<proteinExistence type="predicted"/>
<keyword evidence="2" id="KW-1185">Reference proteome</keyword>
<comment type="caution">
    <text evidence="1">The sequence shown here is derived from an EMBL/GenBank/DDBJ whole genome shotgun (WGS) entry which is preliminary data.</text>
</comment>
<dbReference type="AlphaFoldDB" id="A0A843X6H7"/>
<protein>
    <submittedName>
        <fullName evidence="1">Uncharacterized protein</fullName>
    </submittedName>
</protein>
<organism evidence="1 2">
    <name type="scientific">Colocasia esculenta</name>
    <name type="common">Wild taro</name>
    <name type="synonym">Arum esculentum</name>
    <dbReference type="NCBI Taxonomy" id="4460"/>
    <lineage>
        <taxon>Eukaryota</taxon>
        <taxon>Viridiplantae</taxon>
        <taxon>Streptophyta</taxon>
        <taxon>Embryophyta</taxon>
        <taxon>Tracheophyta</taxon>
        <taxon>Spermatophyta</taxon>
        <taxon>Magnoliopsida</taxon>
        <taxon>Liliopsida</taxon>
        <taxon>Araceae</taxon>
        <taxon>Aroideae</taxon>
        <taxon>Colocasieae</taxon>
        <taxon>Colocasia</taxon>
    </lineage>
</organism>
<dbReference type="Proteomes" id="UP000652761">
    <property type="component" value="Unassembled WGS sequence"/>
</dbReference>
<accession>A0A843X6H7</accession>
<name>A0A843X6H7_COLES</name>